<feature type="compositionally biased region" description="Polar residues" evidence="1">
    <location>
        <begin position="224"/>
        <end position="280"/>
    </location>
</feature>
<dbReference type="GeneID" id="106807243"/>
<feature type="region of interest" description="Disordered" evidence="1">
    <location>
        <begin position="34"/>
        <end position="107"/>
    </location>
</feature>
<protein>
    <submittedName>
        <fullName evidence="3">Uncharacterized serine-rich protein C215.13-like</fullName>
    </submittedName>
</protein>
<organism evidence="2 3">
    <name type="scientific">Priapulus caudatus</name>
    <name type="common">Priapulid worm</name>
    <dbReference type="NCBI Taxonomy" id="37621"/>
    <lineage>
        <taxon>Eukaryota</taxon>
        <taxon>Metazoa</taxon>
        <taxon>Ecdysozoa</taxon>
        <taxon>Scalidophora</taxon>
        <taxon>Priapulida</taxon>
        <taxon>Priapulimorpha</taxon>
        <taxon>Priapulimorphida</taxon>
        <taxon>Priapulidae</taxon>
        <taxon>Priapulus</taxon>
    </lineage>
</organism>
<feature type="compositionally biased region" description="Low complexity" evidence="1">
    <location>
        <begin position="146"/>
        <end position="159"/>
    </location>
</feature>
<dbReference type="RefSeq" id="XP_014665019.1">
    <property type="nucleotide sequence ID" value="XM_014809533.1"/>
</dbReference>
<evidence type="ECO:0000256" key="1">
    <source>
        <dbReference type="SAM" id="MobiDB-lite"/>
    </source>
</evidence>
<sequence>MKIGKTRFVMTVRYIKELEIRGKTRSVTTLDLLGGSTSTITQPEMKPSMRSSSTSRMDEMVLPHAGRGKKQQKATKTKQMASKKGKVTSAKNTGKPGPKKQSSVNGILRPYPHVAVATEWATTAVQTDMRCSSSQTDYMDVARSLSSSTSATTTSHATSPLFSYRNGTPDGAARQVAVVDGRASAAAGSREPEAGSSRPSTPSSVVSEELDTGDDSGTRRSSIHSELSQKGASRQSRASSTHSELSQKGASRQSRASSTHSEQSQKGASRQSRASSTHSEQTQKGGSRQSRSSSTHSEQSQKGGDRQSRYDHLDW</sequence>
<feature type="compositionally biased region" description="Basic residues" evidence="1">
    <location>
        <begin position="66"/>
        <end position="86"/>
    </location>
</feature>
<keyword evidence="2" id="KW-1185">Reference proteome</keyword>
<reference evidence="3" key="1">
    <citation type="submission" date="2025-08" db="UniProtKB">
        <authorList>
            <consortium name="RefSeq"/>
        </authorList>
    </citation>
    <scope>IDENTIFICATION</scope>
</reference>
<gene>
    <name evidence="3" type="primary">LOC106807243</name>
</gene>
<name>A0ABM1DYJ8_PRICU</name>
<evidence type="ECO:0000313" key="3">
    <source>
        <dbReference type="RefSeq" id="XP_014665019.1"/>
    </source>
</evidence>
<accession>A0ABM1DYJ8</accession>
<feature type="compositionally biased region" description="Low complexity" evidence="1">
    <location>
        <begin position="282"/>
        <end position="302"/>
    </location>
</feature>
<feature type="region of interest" description="Disordered" evidence="1">
    <location>
        <begin position="146"/>
        <end position="315"/>
    </location>
</feature>
<feature type="compositionally biased region" description="Basic and acidic residues" evidence="1">
    <location>
        <begin position="303"/>
        <end position="315"/>
    </location>
</feature>
<dbReference type="Proteomes" id="UP000695022">
    <property type="component" value="Unplaced"/>
</dbReference>
<proteinExistence type="predicted"/>
<evidence type="ECO:0000313" key="2">
    <source>
        <dbReference type="Proteomes" id="UP000695022"/>
    </source>
</evidence>
<feature type="compositionally biased region" description="Low complexity" evidence="1">
    <location>
        <begin position="196"/>
        <end position="207"/>
    </location>
</feature>